<feature type="transmembrane region" description="Helical" evidence="7">
    <location>
        <begin position="288"/>
        <end position="308"/>
    </location>
</feature>
<evidence type="ECO:0000256" key="6">
    <source>
        <dbReference type="ARBA" id="ARBA00023136"/>
    </source>
</evidence>
<evidence type="ECO:0000256" key="3">
    <source>
        <dbReference type="ARBA" id="ARBA00022475"/>
    </source>
</evidence>
<keyword evidence="10" id="KW-1185">Reference proteome</keyword>
<keyword evidence="4 7" id="KW-0812">Transmembrane</keyword>
<dbReference type="GO" id="GO:0016413">
    <property type="term" value="F:O-acetyltransferase activity"/>
    <property type="evidence" value="ECO:0007669"/>
    <property type="project" value="TreeGrafter"/>
</dbReference>
<dbReference type="RefSeq" id="WP_024996143.1">
    <property type="nucleotide sequence ID" value="NZ_ATZI01000005.1"/>
</dbReference>
<gene>
    <name evidence="9" type="ORF">JCM15093_1320</name>
</gene>
<feature type="transmembrane region" description="Helical" evidence="7">
    <location>
        <begin position="12"/>
        <end position="31"/>
    </location>
</feature>
<evidence type="ECO:0000256" key="7">
    <source>
        <dbReference type="SAM" id="Phobius"/>
    </source>
</evidence>
<name>A0A069D1F3_9BACE</name>
<feature type="transmembrane region" description="Helical" evidence="7">
    <location>
        <begin position="146"/>
        <end position="165"/>
    </location>
</feature>
<reference evidence="9 10" key="1">
    <citation type="journal article" date="2015" name="Microbes Environ.">
        <title>Distribution and evolution of nitrogen fixation genes in the phylum bacteroidetes.</title>
        <authorList>
            <person name="Inoue J."/>
            <person name="Oshima K."/>
            <person name="Suda W."/>
            <person name="Sakamoto M."/>
            <person name="Iino T."/>
            <person name="Noda S."/>
            <person name="Hongoh Y."/>
            <person name="Hattori M."/>
            <person name="Ohkuma M."/>
        </authorList>
    </citation>
    <scope>NUCLEOTIDE SEQUENCE [LARGE SCALE GENOMIC DNA]</scope>
    <source>
        <strain evidence="9 10">JCM 15093</strain>
    </source>
</reference>
<dbReference type="GO" id="GO:0005886">
    <property type="term" value="C:plasma membrane"/>
    <property type="evidence" value="ECO:0007669"/>
    <property type="project" value="UniProtKB-SubCell"/>
</dbReference>
<comment type="similarity">
    <text evidence="2">Belongs to the acyltransferase 3 family.</text>
</comment>
<keyword evidence="3" id="KW-1003">Cell membrane</keyword>
<dbReference type="Proteomes" id="UP000027601">
    <property type="component" value="Unassembled WGS sequence"/>
</dbReference>
<proteinExistence type="inferred from homology"/>
<feature type="transmembrane region" description="Helical" evidence="7">
    <location>
        <begin position="222"/>
        <end position="243"/>
    </location>
</feature>
<feature type="transmembrane region" description="Helical" evidence="7">
    <location>
        <begin position="79"/>
        <end position="96"/>
    </location>
</feature>
<keyword evidence="5 7" id="KW-1133">Transmembrane helix</keyword>
<dbReference type="STRING" id="1121097.GCA_000428125_01714"/>
<dbReference type="PANTHER" id="PTHR40074:SF2">
    <property type="entry name" value="O-ACETYLTRANSFERASE WECH"/>
    <property type="match status" value="1"/>
</dbReference>
<feature type="transmembrane region" description="Helical" evidence="7">
    <location>
        <begin position="37"/>
        <end position="58"/>
    </location>
</feature>
<dbReference type="GO" id="GO:0009246">
    <property type="term" value="P:enterobacterial common antigen biosynthetic process"/>
    <property type="evidence" value="ECO:0007669"/>
    <property type="project" value="TreeGrafter"/>
</dbReference>
<protein>
    <submittedName>
        <fullName evidence="9">Membrane protein</fullName>
    </submittedName>
</protein>
<evidence type="ECO:0000256" key="1">
    <source>
        <dbReference type="ARBA" id="ARBA00004651"/>
    </source>
</evidence>
<feature type="domain" description="Acyltransferase 3" evidence="8">
    <location>
        <begin position="4"/>
        <end position="302"/>
    </location>
</feature>
<dbReference type="AlphaFoldDB" id="A0A069D1F3"/>
<feature type="transmembrane region" description="Helical" evidence="7">
    <location>
        <begin position="171"/>
        <end position="186"/>
    </location>
</feature>
<dbReference type="OrthoDB" id="9816048at2"/>
<keyword evidence="6 7" id="KW-0472">Membrane</keyword>
<feature type="transmembrane region" description="Helical" evidence="7">
    <location>
        <begin position="116"/>
        <end position="139"/>
    </location>
</feature>
<accession>A0A069D1F3</accession>
<organism evidence="9 10">
    <name type="scientific">Bacteroides graminisolvens DSM 19988 = JCM 15093</name>
    <dbReference type="NCBI Taxonomy" id="1121097"/>
    <lineage>
        <taxon>Bacteria</taxon>
        <taxon>Pseudomonadati</taxon>
        <taxon>Bacteroidota</taxon>
        <taxon>Bacteroidia</taxon>
        <taxon>Bacteroidales</taxon>
        <taxon>Bacteroidaceae</taxon>
        <taxon>Bacteroides</taxon>
    </lineage>
</organism>
<dbReference type="Pfam" id="PF01757">
    <property type="entry name" value="Acyl_transf_3"/>
    <property type="match status" value="1"/>
</dbReference>
<sequence>MYSYVSLAKGFGILLVIAGHFTTVKYAPGFYNAFRDWIYAFHMPLFMSLSGFLFAYSLKRSSGQLPFWSFVRKKFTRLMVPYFFVSAVIALIKWYFPKGRIVNYGYLTDLLYMNVGGVAVFLWFLYALFLIFLIAAVFVQFKRGHMVMGVVALPLFFMTLPDAFFLSYVKVYLLYFWLGMSLFMAADKKVLRLSLKEMWVALLLFIPVYACRTMGHDGFLRNLENLLCGTLCSYAVICFCNYLNRYTSVIQKSILHVGKQSAAIYLMHMAGVSLVCVWYEKLAVFTPLTYLLALIVAVIMGVGLSLLANKYLVSSNKYVNWLMGGN</sequence>
<evidence type="ECO:0000259" key="8">
    <source>
        <dbReference type="Pfam" id="PF01757"/>
    </source>
</evidence>
<feature type="transmembrane region" description="Helical" evidence="7">
    <location>
        <begin position="198"/>
        <end position="216"/>
    </location>
</feature>
<evidence type="ECO:0000256" key="5">
    <source>
        <dbReference type="ARBA" id="ARBA00022989"/>
    </source>
</evidence>
<dbReference type="InterPro" id="IPR002656">
    <property type="entry name" value="Acyl_transf_3_dom"/>
</dbReference>
<dbReference type="PANTHER" id="PTHR40074">
    <property type="entry name" value="O-ACETYLTRANSFERASE WECH"/>
    <property type="match status" value="1"/>
</dbReference>
<evidence type="ECO:0000313" key="9">
    <source>
        <dbReference type="EMBL" id="GAK36175.1"/>
    </source>
</evidence>
<feature type="transmembrane region" description="Helical" evidence="7">
    <location>
        <begin position="263"/>
        <end position="282"/>
    </location>
</feature>
<evidence type="ECO:0000256" key="4">
    <source>
        <dbReference type="ARBA" id="ARBA00022692"/>
    </source>
</evidence>
<dbReference type="EMBL" id="BAJS01000005">
    <property type="protein sequence ID" value="GAK36175.1"/>
    <property type="molecule type" value="Genomic_DNA"/>
</dbReference>
<comment type="caution">
    <text evidence="9">The sequence shown here is derived from an EMBL/GenBank/DDBJ whole genome shotgun (WGS) entry which is preliminary data.</text>
</comment>
<comment type="subcellular location">
    <subcellularLocation>
        <location evidence="1">Cell membrane</location>
        <topology evidence="1">Multi-pass membrane protein</topology>
    </subcellularLocation>
</comment>
<evidence type="ECO:0000313" key="10">
    <source>
        <dbReference type="Proteomes" id="UP000027601"/>
    </source>
</evidence>
<evidence type="ECO:0000256" key="2">
    <source>
        <dbReference type="ARBA" id="ARBA00007400"/>
    </source>
</evidence>
<dbReference type="eggNOG" id="COG3594">
    <property type="taxonomic scope" value="Bacteria"/>
</dbReference>